<keyword evidence="3" id="KW-1185">Reference proteome</keyword>
<reference evidence="3" key="1">
    <citation type="submission" date="2017-01" db="EMBL/GenBank/DDBJ databases">
        <authorList>
            <person name="Wang Y."/>
            <person name="White M."/>
            <person name="Kvist S."/>
            <person name="Moncalvo J.-M."/>
        </authorList>
    </citation>
    <scope>NUCLEOTIDE SEQUENCE [LARGE SCALE GENOMIC DNA]</scope>
    <source>
        <strain evidence="3">COL-18-3</strain>
    </source>
</reference>
<feature type="region of interest" description="Disordered" evidence="1">
    <location>
        <begin position="422"/>
        <end position="479"/>
    </location>
</feature>
<feature type="compositionally biased region" description="Low complexity" evidence="1">
    <location>
        <begin position="295"/>
        <end position="314"/>
    </location>
</feature>
<feature type="compositionally biased region" description="Basic and acidic residues" evidence="1">
    <location>
        <begin position="346"/>
        <end position="362"/>
    </location>
</feature>
<name>A0A1R1PZ05_ZANCU</name>
<feature type="region of interest" description="Disordered" evidence="1">
    <location>
        <begin position="295"/>
        <end position="362"/>
    </location>
</feature>
<dbReference type="Proteomes" id="UP000188320">
    <property type="component" value="Unassembled WGS sequence"/>
</dbReference>
<protein>
    <submittedName>
        <fullName evidence="2">Uncharacterized protein</fullName>
    </submittedName>
</protein>
<proteinExistence type="predicted"/>
<dbReference type="AlphaFoldDB" id="A0A1R1PZ05"/>
<feature type="compositionally biased region" description="Polar residues" evidence="1">
    <location>
        <begin position="316"/>
        <end position="326"/>
    </location>
</feature>
<evidence type="ECO:0000313" key="3">
    <source>
        <dbReference type="Proteomes" id="UP000188320"/>
    </source>
</evidence>
<comment type="caution">
    <text evidence="2">The sequence shown here is derived from an EMBL/GenBank/DDBJ whole genome shotgun (WGS) entry which is preliminary data.</text>
</comment>
<gene>
    <name evidence="2" type="ORF">AX774_g283</name>
</gene>
<feature type="compositionally biased region" description="Basic and acidic residues" evidence="1">
    <location>
        <begin position="463"/>
        <end position="479"/>
    </location>
</feature>
<sequence length="820" mass="91969">MSWEIPEEPEKVEINKNADIGNYRVLLGTRFCPWRRRGEKVKEDVLAAVESTLKVERTGNRRRKTNVLRNTFGGLAPNTIENKKGSKTLPLNIHTATKVLDEDTTKTATTKGKYTGKYREEQSDQTQLNKKLYPPHPNSPANVDNHALNNIVCDPAKNSGIVPVSFNTEIQNESSRGSARLALEWKNMNVDIFLPKDGECKKGNEHENESEGLCLNKCNSSDKSSKYRKDQRRNTLKPKARIFSFPRYEANNRSVPGVAFNLEYLRSIKRGFGKHRERHSNNSVQTFTTAKEMYTSSSVSSSETSGATSSGDGTNAEYSESDNVISDSEDSYWDVVTSEDASLGTDEFKQKPDNSELFDKKSRKEYIKDSQVTAEHKDSQSVSDLDTDVAEIKSRQNKGGGLAGADTIQTGEGVGGFVTEFKKNEDPRVGNSSLLHTSNIEERNVASNRDSQGVHGEQACEAGNKDSDDRKLDQNKGSADKNQNRLFSAILKKVLEKNRKKKVDERKRVADPKVAQNTPFGTDMEFRGDVIWLSSRAATRLIRIDKGIFERGIVPTNWNGSRGGLGAYRWTESWIALTQRGIFVFTDIIGIPDLQILFPPASKLSPKLMGHSNSDGIIGISFGYKPATKFKQNTGKTWDGPVGMFYRHTDECEKEESKPQIEASRYYMLLIKFPNLKASKVWCRELEKWINACLREYRESVIGKTTHVEFSPPSKLNVGVPLLGVNISVSTLRGALRGRGKVMLELQEEYDNNPKQNSCKNSANNTGSSQSTKRFIDDKRTGVFLRRFVSVWDIRDLVLETLVNIPRYSDTKWGGGARTD</sequence>
<evidence type="ECO:0000313" key="2">
    <source>
        <dbReference type="EMBL" id="OMH86169.1"/>
    </source>
</evidence>
<organism evidence="2 3">
    <name type="scientific">Zancudomyces culisetae</name>
    <name type="common">Gut fungus</name>
    <name type="synonym">Smittium culisetae</name>
    <dbReference type="NCBI Taxonomy" id="1213189"/>
    <lineage>
        <taxon>Eukaryota</taxon>
        <taxon>Fungi</taxon>
        <taxon>Fungi incertae sedis</taxon>
        <taxon>Zoopagomycota</taxon>
        <taxon>Kickxellomycotina</taxon>
        <taxon>Harpellomycetes</taxon>
        <taxon>Harpellales</taxon>
        <taxon>Legeriomycetaceae</taxon>
        <taxon>Zancudomyces</taxon>
    </lineage>
</organism>
<feature type="region of interest" description="Disordered" evidence="1">
    <location>
        <begin position="752"/>
        <end position="773"/>
    </location>
</feature>
<feature type="compositionally biased region" description="Polar residues" evidence="1">
    <location>
        <begin position="753"/>
        <end position="773"/>
    </location>
</feature>
<accession>A0A1R1PZ05</accession>
<dbReference type="EMBL" id="LSSK01000012">
    <property type="protein sequence ID" value="OMH86169.1"/>
    <property type="molecule type" value="Genomic_DNA"/>
</dbReference>
<evidence type="ECO:0000256" key="1">
    <source>
        <dbReference type="SAM" id="MobiDB-lite"/>
    </source>
</evidence>